<name>A0A5S5BUS7_9FLAO</name>
<reference evidence="1 2" key="1">
    <citation type="submission" date="2019-07" db="EMBL/GenBank/DDBJ databases">
        <title>Genomic Encyclopedia of Archaeal and Bacterial Type Strains, Phase II (KMG-II): from individual species to whole genera.</title>
        <authorList>
            <person name="Goeker M."/>
        </authorList>
    </citation>
    <scope>NUCLEOTIDE SEQUENCE [LARGE SCALE GENOMIC DNA]</scope>
    <source>
        <strain evidence="1 2">DSM 17527</strain>
    </source>
</reference>
<keyword evidence="2" id="KW-1185">Reference proteome</keyword>
<protein>
    <recommendedName>
        <fullName evidence="3">Lacal_2735 family protein</fullName>
    </recommendedName>
</protein>
<comment type="caution">
    <text evidence="1">The sequence shown here is derived from an EMBL/GenBank/DDBJ whole genome shotgun (WGS) entry which is preliminary data.</text>
</comment>
<proteinExistence type="predicted"/>
<dbReference type="AlphaFoldDB" id="A0A5S5BUS7"/>
<evidence type="ECO:0008006" key="3">
    <source>
        <dbReference type="Google" id="ProtNLM"/>
    </source>
</evidence>
<evidence type="ECO:0000313" key="1">
    <source>
        <dbReference type="EMBL" id="TYP70925.1"/>
    </source>
</evidence>
<dbReference type="EMBL" id="VNHU01000011">
    <property type="protein sequence ID" value="TYP70925.1"/>
    <property type="molecule type" value="Genomic_DNA"/>
</dbReference>
<dbReference type="InterPro" id="IPR045493">
    <property type="entry name" value="DUF6435"/>
</dbReference>
<gene>
    <name evidence="1" type="ORF">BD809_11193</name>
</gene>
<organism evidence="1 2">
    <name type="scientific">Aquimarina intermedia</name>
    <dbReference type="NCBI Taxonomy" id="350814"/>
    <lineage>
        <taxon>Bacteria</taxon>
        <taxon>Pseudomonadati</taxon>
        <taxon>Bacteroidota</taxon>
        <taxon>Flavobacteriia</taxon>
        <taxon>Flavobacteriales</taxon>
        <taxon>Flavobacteriaceae</taxon>
        <taxon>Aquimarina</taxon>
    </lineage>
</organism>
<sequence length="68" mass="8090">MFTWLKNKNRLQRLRSKYCRLMKNSYLIALKDKDKSDQINTEACALLIEIKRLETVENLNTSSRKRSA</sequence>
<dbReference type="NCBIfam" id="NF033487">
    <property type="entry name" value="Lacal_2735_fam"/>
    <property type="match status" value="1"/>
</dbReference>
<evidence type="ECO:0000313" key="2">
    <source>
        <dbReference type="Proteomes" id="UP000324376"/>
    </source>
</evidence>
<dbReference type="OrthoDB" id="1453278at2"/>
<dbReference type="RefSeq" id="WP_148783626.1">
    <property type="nucleotide sequence ID" value="NZ_VNHU01000011.1"/>
</dbReference>
<dbReference type="Proteomes" id="UP000324376">
    <property type="component" value="Unassembled WGS sequence"/>
</dbReference>
<accession>A0A5S5BUS7</accession>